<dbReference type="InterPro" id="IPR001296">
    <property type="entry name" value="Glyco_trans_1"/>
</dbReference>
<reference evidence="4" key="1">
    <citation type="submission" date="2020-08" db="EMBL/GenBank/DDBJ databases">
        <title>Pontibacter sp. SD6 16S ribosomal RNA gene Genome sequencing and assembly.</title>
        <authorList>
            <person name="Kang M."/>
        </authorList>
    </citation>
    <scope>NUCLEOTIDE SEQUENCE</scope>
    <source>
        <strain evidence="4">SD6</strain>
    </source>
</reference>
<dbReference type="Proteomes" id="UP000603640">
    <property type="component" value="Unassembled WGS sequence"/>
</dbReference>
<comment type="caution">
    <text evidence="4">The sequence shown here is derived from an EMBL/GenBank/DDBJ whole genome shotgun (WGS) entry which is preliminary data.</text>
</comment>
<dbReference type="GO" id="GO:0009103">
    <property type="term" value="P:lipopolysaccharide biosynthetic process"/>
    <property type="evidence" value="ECO:0007669"/>
    <property type="project" value="TreeGrafter"/>
</dbReference>
<evidence type="ECO:0000259" key="2">
    <source>
        <dbReference type="Pfam" id="PF00534"/>
    </source>
</evidence>
<dbReference type="CDD" id="cd03809">
    <property type="entry name" value="GT4_MtfB-like"/>
    <property type="match status" value="1"/>
</dbReference>
<dbReference type="PANTHER" id="PTHR46401:SF2">
    <property type="entry name" value="GLYCOSYLTRANSFERASE WBBK-RELATED"/>
    <property type="match status" value="1"/>
</dbReference>
<protein>
    <submittedName>
        <fullName evidence="4">Glycosyltransferase family 4 protein</fullName>
    </submittedName>
</protein>
<evidence type="ECO:0000256" key="1">
    <source>
        <dbReference type="ARBA" id="ARBA00022679"/>
    </source>
</evidence>
<evidence type="ECO:0000259" key="3">
    <source>
        <dbReference type="Pfam" id="PF13439"/>
    </source>
</evidence>
<feature type="domain" description="Glycosyltransferase subfamily 4-like N-terminal" evidence="3">
    <location>
        <begin position="5"/>
        <end position="156"/>
    </location>
</feature>
<evidence type="ECO:0000313" key="5">
    <source>
        <dbReference type="Proteomes" id="UP000603640"/>
    </source>
</evidence>
<dbReference type="Pfam" id="PF00534">
    <property type="entry name" value="Glycos_transf_1"/>
    <property type="match status" value="1"/>
</dbReference>
<dbReference type="Pfam" id="PF13439">
    <property type="entry name" value="Glyco_transf_4"/>
    <property type="match status" value="1"/>
</dbReference>
<dbReference type="AlphaFoldDB" id="A0A923SIW8"/>
<gene>
    <name evidence="4" type="ORF">H8S84_04590</name>
</gene>
<keyword evidence="1" id="KW-0808">Transferase</keyword>
<proteinExistence type="predicted"/>
<dbReference type="GO" id="GO:0016757">
    <property type="term" value="F:glycosyltransferase activity"/>
    <property type="evidence" value="ECO:0007669"/>
    <property type="project" value="InterPro"/>
</dbReference>
<dbReference type="InterPro" id="IPR028098">
    <property type="entry name" value="Glyco_trans_4-like_N"/>
</dbReference>
<dbReference type="FunFam" id="3.40.50.2000:FF:000119">
    <property type="entry name" value="Glycosyl transferase group 1"/>
    <property type="match status" value="1"/>
</dbReference>
<dbReference type="PANTHER" id="PTHR46401">
    <property type="entry name" value="GLYCOSYLTRANSFERASE WBBK-RELATED"/>
    <property type="match status" value="1"/>
</dbReference>
<name>A0A923SIW8_9BACT</name>
<dbReference type="EMBL" id="JACRVF010000001">
    <property type="protein sequence ID" value="MBC5992111.1"/>
    <property type="molecule type" value="Genomic_DNA"/>
</dbReference>
<feature type="domain" description="Glycosyl transferase family 1" evidence="2">
    <location>
        <begin position="180"/>
        <end position="339"/>
    </location>
</feature>
<keyword evidence="5" id="KW-1185">Reference proteome</keyword>
<organism evidence="4 5">
    <name type="scientific">Pontibacter cellulosilyticus</name>
    <dbReference type="NCBI Taxonomy" id="1720253"/>
    <lineage>
        <taxon>Bacteria</taxon>
        <taxon>Pseudomonadati</taxon>
        <taxon>Bacteroidota</taxon>
        <taxon>Cytophagia</taxon>
        <taxon>Cytophagales</taxon>
        <taxon>Hymenobacteraceae</taxon>
        <taxon>Pontibacter</taxon>
    </lineage>
</organism>
<sequence length="362" mass="40440">MINASGIGVYLQNILPYLTKHFQVYFIGIKADIKHFEWATPNRIIEVNSGIYSIKEQLELPLAVPKCDIFWSPHYNVPLLPIKAKIRIVTIHDTYHLAFSNNLSPLQKIYSKILFKGASTLSDKIITVSRFSENEIYKYTAAKETSVTSIHNGVDKTLFNIKDSQVTGHRLASLYPLLPSKYLLYIGNVKPHKNLSSLVKAFASLNNKIGNDIGLVIVGKKSGFITGDNELIELIETDSFLKSNVFFTGHVPEKHLPILYAEASIFVFPSIYEGFGLPPLEAMSCGCPVLASDAASIPEICGEAAMYFSPHDTEDLSKKIQLLLTNNKLREEMKAKGLKQALLYDWETTAEKHIAVFNNVVC</sequence>
<evidence type="ECO:0000313" key="4">
    <source>
        <dbReference type="EMBL" id="MBC5992111.1"/>
    </source>
</evidence>
<dbReference type="SUPFAM" id="SSF53756">
    <property type="entry name" value="UDP-Glycosyltransferase/glycogen phosphorylase"/>
    <property type="match status" value="1"/>
</dbReference>
<accession>A0A923SIW8</accession>
<dbReference type="Gene3D" id="3.40.50.2000">
    <property type="entry name" value="Glycogen Phosphorylase B"/>
    <property type="match status" value="2"/>
</dbReference>